<evidence type="ECO:0000313" key="2">
    <source>
        <dbReference type="Proteomes" id="UP000215027"/>
    </source>
</evidence>
<evidence type="ECO:0000313" key="1">
    <source>
        <dbReference type="EMBL" id="CUS03532.2"/>
    </source>
</evidence>
<accession>A0A160T1Y1</accession>
<protein>
    <submittedName>
        <fullName evidence="1">Uncharacterized protein</fullName>
    </submittedName>
</protein>
<name>A0A160T1Y1_9CHLR</name>
<reference evidence="1" key="1">
    <citation type="submission" date="2016-01" db="EMBL/GenBank/DDBJ databases">
        <authorList>
            <person name="Mcilroy J.S."/>
            <person name="Karst M S."/>
            <person name="Albertsen M."/>
        </authorList>
    </citation>
    <scope>NUCLEOTIDE SEQUENCE</scope>
    <source>
        <strain evidence="1">Cfx-K</strain>
    </source>
</reference>
<proteinExistence type="predicted"/>
<organism evidence="1 2">
    <name type="scientific">Candidatus Promineifilum breve</name>
    <dbReference type="NCBI Taxonomy" id="1806508"/>
    <lineage>
        <taxon>Bacteria</taxon>
        <taxon>Bacillati</taxon>
        <taxon>Chloroflexota</taxon>
        <taxon>Ardenticatenia</taxon>
        <taxon>Candidatus Promineifilales</taxon>
        <taxon>Candidatus Promineifilaceae</taxon>
        <taxon>Candidatus Promineifilum</taxon>
    </lineage>
</organism>
<keyword evidence="2" id="KW-1185">Reference proteome</keyword>
<dbReference type="AlphaFoldDB" id="A0A160T1Y1"/>
<dbReference type="Proteomes" id="UP000215027">
    <property type="component" value="Chromosome I"/>
</dbReference>
<gene>
    <name evidence="1" type="ORF">CFX0092_A1654</name>
</gene>
<dbReference type="EMBL" id="LN890655">
    <property type="protein sequence ID" value="CUS03532.2"/>
    <property type="molecule type" value="Genomic_DNA"/>
</dbReference>
<sequence>MASSRKCAIWGCHYWQSRSLVQGLWTILWGQEQNTCEVAFIVIQDKIKIVAIHKLVNETGLRKSSVARPIVVTKEQDHHA</sequence>
<dbReference type="KEGG" id="pbf:CFX0092_A1654"/>